<dbReference type="InterPro" id="IPR015813">
    <property type="entry name" value="Pyrv/PenolPyrv_kinase-like_dom"/>
</dbReference>
<reference evidence="10" key="1">
    <citation type="submission" date="2016-07" db="EMBL/GenBank/DDBJ databases">
        <title>Phaeobacter portensis sp. nov., a tropodithietic acid producing bacterium isolated from a German harbor.</title>
        <authorList>
            <person name="Freese H.M."/>
            <person name="Bunk B."/>
            <person name="Breider S."/>
            <person name="Brinkhoff T."/>
        </authorList>
    </citation>
    <scope>NUCLEOTIDE SEQUENCE [LARGE SCALE GENOMIC DNA]</scope>
    <source>
        <strain evidence="10">P97</strain>
        <plasmid evidence="10">pp97_b</plasmid>
    </source>
</reference>
<dbReference type="RefSeq" id="WP_072506817.1">
    <property type="nucleotide sequence ID" value="NZ_CP016366.1"/>
</dbReference>
<dbReference type="GO" id="GO:0046872">
    <property type="term" value="F:metal ion binding"/>
    <property type="evidence" value="ECO:0007669"/>
    <property type="project" value="UniProtKB-KW"/>
</dbReference>
<evidence type="ECO:0000259" key="8">
    <source>
        <dbReference type="Pfam" id="PF03328"/>
    </source>
</evidence>
<evidence type="ECO:0000256" key="4">
    <source>
        <dbReference type="ARBA" id="ARBA00023239"/>
    </source>
</evidence>
<comment type="similarity">
    <text evidence="2">Belongs to the HpcH/HpaI aldolase family.</text>
</comment>
<evidence type="ECO:0000256" key="2">
    <source>
        <dbReference type="ARBA" id="ARBA00005568"/>
    </source>
</evidence>
<accession>A0A1L3IAT2</accession>
<evidence type="ECO:0000256" key="7">
    <source>
        <dbReference type="ARBA" id="ARBA00068169"/>
    </source>
</evidence>
<dbReference type="SUPFAM" id="SSF51621">
    <property type="entry name" value="Phosphoenolpyruvate/pyruvate domain"/>
    <property type="match status" value="1"/>
</dbReference>
<dbReference type="PANTHER" id="PTHR30502">
    <property type="entry name" value="2-KETO-3-DEOXY-L-RHAMNONATE ALDOLASE"/>
    <property type="match status" value="1"/>
</dbReference>
<keyword evidence="5" id="KW-0670">Pyruvate</keyword>
<evidence type="ECO:0000256" key="3">
    <source>
        <dbReference type="ARBA" id="ARBA00022723"/>
    </source>
</evidence>
<dbReference type="PANTHER" id="PTHR30502:SF0">
    <property type="entry name" value="PHOSPHOENOLPYRUVATE CARBOXYLASE FAMILY PROTEIN"/>
    <property type="match status" value="1"/>
</dbReference>
<organism evidence="9 10">
    <name type="scientific">Phaeobacter porticola</name>
    <dbReference type="NCBI Taxonomy" id="1844006"/>
    <lineage>
        <taxon>Bacteria</taxon>
        <taxon>Pseudomonadati</taxon>
        <taxon>Pseudomonadota</taxon>
        <taxon>Alphaproteobacteria</taxon>
        <taxon>Rhodobacterales</taxon>
        <taxon>Roseobacteraceae</taxon>
        <taxon>Phaeobacter</taxon>
    </lineage>
</organism>
<dbReference type="InterPro" id="IPR040442">
    <property type="entry name" value="Pyrv_kinase-like_dom_sf"/>
</dbReference>
<keyword evidence="9" id="KW-0614">Plasmid</keyword>
<geneLocation type="plasmid" evidence="10">
    <name>pp97_b</name>
</geneLocation>
<sequence length="260" mass="27434">MPAPHNPFKHAITKGEVQLGCWLGLADPYIAEISAGVGFDWLLIDGEHAPNDLRSIVAQLQVLAARDSHAVVRPPIGESWIIKQLLDAGAQTLLIPMVESAEQAQELVDAVTYPPHGARGVGSALARASDFAAIGDYLTTARDEICLLAQVENQKGMAALDDILKVDGLDGVFIGPSDLAADMGFIGQAGAAEVKAAVLGAMEKIVASGKAAGILTLDQGLQQECREIGATFIATEIDVTLFARNMRKASNDARQNLQSE</sequence>
<dbReference type="Gene3D" id="3.20.20.60">
    <property type="entry name" value="Phosphoenolpyruvate-binding domains"/>
    <property type="match status" value="1"/>
</dbReference>
<dbReference type="OrthoDB" id="9802624at2"/>
<feature type="domain" description="HpcH/HpaI aldolase/citrate lyase" evidence="8">
    <location>
        <begin position="18"/>
        <end position="243"/>
    </location>
</feature>
<dbReference type="AlphaFoldDB" id="A0A1L3IAT2"/>
<keyword evidence="3" id="KW-0479">Metal-binding</keyword>
<evidence type="ECO:0000256" key="5">
    <source>
        <dbReference type="ARBA" id="ARBA00023317"/>
    </source>
</evidence>
<evidence type="ECO:0000313" key="10">
    <source>
        <dbReference type="Proteomes" id="UP000183859"/>
    </source>
</evidence>
<proteinExistence type="inferred from homology"/>
<dbReference type="GO" id="GO:0005737">
    <property type="term" value="C:cytoplasm"/>
    <property type="evidence" value="ECO:0007669"/>
    <property type="project" value="UniProtKB-ARBA"/>
</dbReference>
<evidence type="ECO:0000256" key="1">
    <source>
        <dbReference type="ARBA" id="ARBA00001968"/>
    </source>
</evidence>
<evidence type="ECO:0000313" key="9">
    <source>
        <dbReference type="EMBL" id="APG49225.1"/>
    </source>
</evidence>
<name>A0A1L3IAT2_9RHOB</name>
<dbReference type="InterPro" id="IPR050251">
    <property type="entry name" value="HpcH-HpaI_aldolase"/>
</dbReference>
<comment type="cofactor">
    <cofactor evidence="1">
        <name>a divalent metal cation</name>
        <dbReference type="ChEBI" id="CHEBI:60240"/>
    </cofactor>
</comment>
<dbReference type="InterPro" id="IPR005000">
    <property type="entry name" value="Aldolase/citrate-lyase_domain"/>
</dbReference>
<dbReference type="FunFam" id="3.20.20.60:FF:000004">
    <property type="entry name" value="5-keto-4-deoxy-D-glucarate aldolase"/>
    <property type="match status" value="1"/>
</dbReference>
<dbReference type="Proteomes" id="UP000183859">
    <property type="component" value="Plasmid pP97_b"/>
</dbReference>
<dbReference type="KEGG" id="php:PhaeoP97_03875"/>
<dbReference type="EMBL" id="CP016366">
    <property type="protein sequence ID" value="APG49225.1"/>
    <property type="molecule type" value="Genomic_DNA"/>
</dbReference>
<dbReference type="Pfam" id="PF03328">
    <property type="entry name" value="HpcH_HpaI"/>
    <property type="match status" value="1"/>
</dbReference>
<keyword evidence="4 9" id="KW-0456">Lyase</keyword>
<protein>
    <recommendedName>
        <fullName evidence="7">Hydroxypyruvate/pyruvate aldolase</fullName>
    </recommendedName>
</protein>
<evidence type="ECO:0000256" key="6">
    <source>
        <dbReference type="ARBA" id="ARBA00045074"/>
    </source>
</evidence>
<dbReference type="GO" id="GO:0016832">
    <property type="term" value="F:aldehyde-lyase activity"/>
    <property type="evidence" value="ECO:0007669"/>
    <property type="project" value="TreeGrafter"/>
</dbReference>
<comment type="catalytic activity">
    <reaction evidence="6">
        <text>D-glyceraldehyde + pyruvate = 2-dehydro-3-deoxy-L-galactonate</text>
        <dbReference type="Rhea" id="RHEA:80055"/>
        <dbReference type="ChEBI" id="CHEBI:15361"/>
        <dbReference type="ChEBI" id="CHEBI:17378"/>
        <dbReference type="ChEBI" id="CHEBI:75545"/>
    </reaction>
</comment>
<gene>
    <name evidence="9" type="primary">hpcH_2</name>
    <name evidence="9" type="ORF">PhaeoP97_03875</name>
</gene>
<keyword evidence="10" id="KW-1185">Reference proteome</keyword>